<feature type="compositionally biased region" description="Basic and acidic residues" evidence="1">
    <location>
        <begin position="1"/>
        <end position="18"/>
    </location>
</feature>
<dbReference type="InterPro" id="IPR024209">
    <property type="entry name" value="CDIF630_02480-like"/>
</dbReference>
<evidence type="ECO:0000313" key="2">
    <source>
        <dbReference type="EMBL" id="CRZ34208.1"/>
    </source>
</evidence>
<evidence type="ECO:0000313" key="3">
    <source>
        <dbReference type="Proteomes" id="UP000236497"/>
    </source>
</evidence>
<keyword evidence="3" id="KW-1185">Reference proteome</keyword>
<reference evidence="2 3" key="1">
    <citation type="submission" date="2015-06" db="EMBL/GenBank/DDBJ databases">
        <authorList>
            <person name="Wibberg Daniel"/>
        </authorList>
    </citation>
    <scope>NUCLEOTIDE SEQUENCE [LARGE SCALE GENOMIC DNA]</scope>
    <source>
        <strain evidence="2 3">T3/55T</strain>
    </source>
</reference>
<proteinExistence type="predicted"/>
<name>A0A0H5SV58_HERHM</name>
<dbReference type="EMBL" id="CVTD020000013">
    <property type="protein sequence ID" value="CRZ34208.1"/>
    <property type="molecule type" value="Genomic_DNA"/>
</dbReference>
<sequence>MKNKNDFKFQGKDNERLGKIHPTNREGTAAWQNFEGFYKVDQVGKPSEEDVIEAKDWVDNGSKL</sequence>
<feature type="region of interest" description="Disordered" evidence="1">
    <location>
        <begin position="1"/>
        <end position="24"/>
    </location>
</feature>
<protein>
    <recommendedName>
        <fullName evidence="4">DUF3787 domain-containing protein</fullName>
    </recommendedName>
</protein>
<dbReference type="RefSeq" id="WP_103202332.1">
    <property type="nucleotide sequence ID" value="NZ_CVTD020000013.1"/>
</dbReference>
<dbReference type="Pfam" id="PF12655">
    <property type="entry name" value="CDIF630_02480-like"/>
    <property type="match status" value="1"/>
</dbReference>
<dbReference type="Proteomes" id="UP000236497">
    <property type="component" value="Unassembled WGS sequence"/>
</dbReference>
<accession>A0A0H5SV58</accession>
<evidence type="ECO:0000256" key="1">
    <source>
        <dbReference type="SAM" id="MobiDB-lite"/>
    </source>
</evidence>
<organism evidence="2 3">
    <name type="scientific">Herbinix hemicellulosilytica</name>
    <dbReference type="NCBI Taxonomy" id="1564487"/>
    <lineage>
        <taxon>Bacteria</taxon>
        <taxon>Bacillati</taxon>
        <taxon>Bacillota</taxon>
        <taxon>Clostridia</taxon>
        <taxon>Lachnospirales</taxon>
        <taxon>Lachnospiraceae</taxon>
        <taxon>Herbinix</taxon>
    </lineage>
</organism>
<gene>
    <name evidence="2" type="ORF">HHT355_1005</name>
</gene>
<evidence type="ECO:0008006" key="4">
    <source>
        <dbReference type="Google" id="ProtNLM"/>
    </source>
</evidence>
<dbReference type="AlphaFoldDB" id="A0A0H5SV58"/>
<dbReference type="OrthoDB" id="1708132at2"/>